<proteinExistence type="predicted"/>
<comment type="caution">
    <text evidence="4">The sequence shown here is derived from an EMBL/GenBank/DDBJ whole genome shotgun (WGS) entry which is preliminary data.</text>
</comment>
<keyword evidence="1" id="KW-0732">Signal</keyword>
<evidence type="ECO:0000313" key="4">
    <source>
        <dbReference type="EMBL" id="KAA5545306.1"/>
    </source>
</evidence>
<dbReference type="Proteomes" id="UP000324479">
    <property type="component" value="Unassembled WGS sequence"/>
</dbReference>
<organism evidence="4 5">
    <name type="scientific">Roseiconus nitratireducens</name>
    <dbReference type="NCBI Taxonomy" id="2605748"/>
    <lineage>
        <taxon>Bacteria</taxon>
        <taxon>Pseudomonadati</taxon>
        <taxon>Planctomycetota</taxon>
        <taxon>Planctomycetia</taxon>
        <taxon>Pirellulales</taxon>
        <taxon>Pirellulaceae</taxon>
        <taxon>Roseiconus</taxon>
    </lineage>
</organism>
<evidence type="ECO:0000313" key="5">
    <source>
        <dbReference type="Proteomes" id="UP000324479"/>
    </source>
</evidence>
<reference evidence="4 5" key="1">
    <citation type="submission" date="2019-08" db="EMBL/GenBank/DDBJ databases">
        <authorList>
            <person name="Dhanesh K."/>
            <person name="Kumar G."/>
            <person name="Sasikala C."/>
            <person name="Venkata Ramana C."/>
        </authorList>
    </citation>
    <scope>NUCLEOTIDE SEQUENCE [LARGE SCALE GENOMIC DNA]</scope>
    <source>
        <strain evidence="4 5">JC645</strain>
    </source>
</reference>
<dbReference type="EMBL" id="VWOX01000003">
    <property type="protein sequence ID" value="KAA5545306.1"/>
    <property type="molecule type" value="Genomic_DNA"/>
</dbReference>
<name>A0A5M6DFX9_9BACT</name>
<dbReference type="AlphaFoldDB" id="A0A5M6DFX9"/>
<dbReference type="Pfam" id="PF13205">
    <property type="entry name" value="Big_5"/>
    <property type="match status" value="1"/>
</dbReference>
<sequence>MTQRSDDISPRTNFHRHDLSQPASSPVARQFDARDNASFVWSFPTRSRTMSRALFAVIALTLFLDVAGRADDVTLASMPPVVVKTNPVAGASDVDPKVAEIRVTFSKPMADESWSWSTLSEESFPQVNGKPSYQKDQRTCVLPVKLLPGKTYAIWINSNKFHNFKDPDGRPAVPYLLVFKTSE</sequence>
<protein>
    <recommendedName>
        <fullName evidence="3">SbsA Ig-like domain-containing protein</fullName>
    </recommendedName>
</protein>
<keyword evidence="5" id="KW-1185">Reference proteome</keyword>
<feature type="region of interest" description="Disordered" evidence="2">
    <location>
        <begin position="1"/>
        <end position="28"/>
    </location>
</feature>
<evidence type="ECO:0000259" key="3">
    <source>
        <dbReference type="Pfam" id="PF13205"/>
    </source>
</evidence>
<accession>A0A5M6DFX9</accession>
<dbReference type="InterPro" id="IPR032812">
    <property type="entry name" value="SbsA_Ig"/>
</dbReference>
<evidence type="ECO:0000256" key="2">
    <source>
        <dbReference type="SAM" id="MobiDB-lite"/>
    </source>
</evidence>
<feature type="compositionally biased region" description="Basic and acidic residues" evidence="2">
    <location>
        <begin position="1"/>
        <end position="19"/>
    </location>
</feature>
<gene>
    <name evidence="4" type="ORF">FYK55_06525</name>
</gene>
<evidence type="ECO:0000256" key="1">
    <source>
        <dbReference type="ARBA" id="ARBA00022729"/>
    </source>
</evidence>
<feature type="domain" description="SbsA Ig-like" evidence="3">
    <location>
        <begin position="78"/>
        <end position="169"/>
    </location>
</feature>